<sequence length="877" mass="90338">MSRWWAGWRLALRLARREALRARGRSVLVLVMIALPVLGVTAADVLMKTQDVNTRESLDRRLGQAQARVSVQPGVDTVVQWIDPDRTATSDGSEDSVPLTAQQVSRTLGGARLVEERRGQVPVTTDDGRRDVAATGLDLRDPVTRGLYRLTAGRWPAAPGEVVVNAALTAQGYSLDGRLDVVGRPAARDPRIVGIAEDATARDYPQVAGPIGTFHDDTPGTTTWLVAGDPVTWDQVRALNRRGATVLSRAVVEDPPPMPPQIRQYVDQSNQSTIAVVVLVVVMALIEVVLLAGPAFAVGARRQSRSLALLAATGGTPPQARRVVLAGAVVLGGVAALVGVGAGIGAGRLLVPVLQARSGTWFGPFEVPWRHLAGIAAFGLASAVLAAAAPAWLASRQDVVAVLAGRRGDRKASLRSPILGVLLLGAGVAAAAYGASGGGSASAAYPIAGAAIVSVLGMVLLVPVVLVLVGRLARRLPLTLRYAARDAARHRSRTAPAVAAVAATVAGVVALGIAVASDEAQNAAHYDPFLAAGAGVVTAPQGVRTDWAAMRRVVEGDVPGAVVDRVRGLGTPGDGYTEVSLARHHEPLLWSYGTRFGADVLVSDGSLPAGLVGISGSDRRRAERALAAGGLVAFTDQGATDGPVRLRIRISDDRGRRQGRPVRATVPATVVPIGNTEGEPQAVVSSALADRLGLRVVPVGLTVGGTDISAAEQEAATEGLAAVDDGASFYVERGYVPDSSTLIIEWILFGLGAVLMLGGTLTATFLALSDARPDLATLAAVGAAPRTRRGVAASYATFVGVVGALLGVAVGFIPGVAITYPLTGADWSPGGAGAGAAHFLDVPWLLVLGLVVALPLLTAAVVGLCVRSRLPLVARLD</sequence>
<evidence type="ECO:0000256" key="4">
    <source>
        <dbReference type="ARBA" id="ARBA00022989"/>
    </source>
</evidence>
<dbReference type="GO" id="GO:0005886">
    <property type="term" value="C:plasma membrane"/>
    <property type="evidence" value="ECO:0007669"/>
    <property type="project" value="UniProtKB-SubCell"/>
</dbReference>
<dbReference type="AlphaFoldDB" id="A0A7Y9E2N6"/>
<feature type="transmembrane region" description="Helical" evidence="7">
    <location>
        <begin position="494"/>
        <end position="516"/>
    </location>
</feature>
<keyword evidence="10" id="KW-1185">Reference proteome</keyword>
<feature type="domain" description="ABC3 transporter permease C-terminal" evidence="8">
    <location>
        <begin position="280"/>
        <end position="398"/>
    </location>
</feature>
<feature type="transmembrane region" description="Helical" evidence="7">
    <location>
        <begin position="842"/>
        <end position="866"/>
    </location>
</feature>
<accession>A0A7Y9E2N6</accession>
<feature type="transmembrane region" description="Helical" evidence="7">
    <location>
        <begin position="447"/>
        <end position="473"/>
    </location>
</feature>
<protein>
    <submittedName>
        <fullName evidence="9">Putative ABC transport system permease protein</fullName>
    </submittedName>
</protein>
<feature type="transmembrane region" description="Helical" evidence="7">
    <location>
        <begin position="371"/>
        <end position="393"/>
    </location>
</feature>
<evidence type="ECO:0000256" key="6">
    <source>
        <dbReference type="ARBA" id="ARBA00038076"/>
    </source>
</evidence>
<evidence type="ECO:0000259" key="8">
    <source>
        <dbReference type="Pfam" id="PF02687"/>
    </source>
</evidence>
<dbReference type="PANTHER" id="PTHR30572">
    <property type="entry name" value="MEMBRANE COMPONENT OF TRANSPORTER-RELATED"/>
    <property type="match status" value="1"/>
</dbReference>
<comment type="subcellular location">
    <subcellularLocation>
        <location evidence="1">Cell membrane</location>
        <topology evidence="1">Multi-pass membrane protein</topology>
    </subcellularLocation>
</comment>
<feature type="domain" description="ABC3 transporter permease C-terminal" evidence="8">
    <location>
        <begin position="747"/>
        <end position="864"/>
    </location>
</feature>
<dbReference type="Pfam" id="PF02687">
    <property type="entry name" value="FtsX"/>
    <property type="match status" value="2"/>
</dbReference>
<dbReference type="EMBL" id="JACCBG010000001">
    <property type="protein sequence ID" value="NYD40144.1"/>
    <property type="molecule type" value="Genomic_DNA"/>
</dbReference>
<gene>
    <name evidence="9" type="ORF">BJZ21_000227</name>
</gene>
<reference evidence="9 10" key="1">
    <citation type="submission" date="2020-07" db="EMBL/GenBank/DDBJ databases">
        <title>Sequencing the genomes of 1000 actinobacteria strains.</title>
        <authorList>
            <person name="Klenk H.-P."/>
        </authorList>
    </citation>
    <scope>NUCLEOTIDE SEQUENCE [LARGE SCALE GENOMIC DNA]</scope>
    <source>
        <strain evidence="9 10">DSM 21350</strain>
    </source>
</reference>
<feature type="transmembrane region" description="Helical" evidence="7">
    <location>
        <begin position="274"/>
        <end position="298"/>
    </location>
</feature>
<dbReference type="Proteomes" id="UP000535511">
    <property type="component" value="Unassembled WGS sequence"/>
</dbReference>
<keyword evidence="5 7" id="KW-0472">Membrane</keyword>
<keyword evidence="4 7" id="KW-1133">Transmembrane helix</keyword>
<evidence type="ECO:0000313" key="10">
    <source>
        <dbReference type="Proteomes" id="UP000535511"/>
    </source>
</evidence>
<evidence type="ECO:0000256" key="2">
    <source>
        <dbReference type="ARBA" id="ARBA00022475"/>
    </source>
</evidence>
<evidence type="ECO:0000256" key="3">
    <source>
        <dbReference type="ARBA" id="ARBA00022692"/>
    </source>
</evidence>
<feature type="transmembrane region" description="Helical" evidence="7">
    <location>
        <begin position="795"/>
        <end position="822"/>
    </location>
</feature>
<dbReference type="InterPro" id="IPR003838">
    <property type="entry name" value="ABC3_permease_C"/>
</dbReference>
<feature type="transmembrane region" description="Helical" evidence="7">
    <location>
        <begin position="414"/>
        <end position="435"/>
    </location>
</feature>
<evidence type="ECO:0000256" key="1">
    <source>
        <dbReference type="ARBA" id="ARBA00004651"/>
    </source>
</evidence>
<comment type="similarity">
    <text evidence="6">Belongs to the ABC-4 integral membrane protein family.</text>
</comment>
<keyword evidence="2" id="KW-1003">Cell membrane</keyword>
<name>A0A7Y9E2N6_9ACTN</name>
<dbReference type="InterPro" id="IPR050250">
    <property type="entry name" value="Macrolide_Exporter_MacB"/>
</dbReference>
<feature type="transmembrane region" description="Helical" evidence="7">
    <location>
        <begin position="323"/>
        <end position="351"/>
    </location>
</feature>
<evidence type="ECO:0000313" key="9">
    <source>
        <dbReference type="EMBL" id="NYD40144.1"/>
    </source>
</evidence>
<organism evidence="9 10">
    <name type="scientific">Nocardioides panaciterrulae</name>
    <dbReference type="NCBI Taxonomy" id="661492"/>
    <lineage>
        <taxon>Bacteria</taxon>
        <taxon>Bacillati</taxon>
        <taxon>Actinomycetota</taxon>
        <taxon>Actinomycetes</taxon>
        <taxon>Propionibacteriales</taxon>
        <taxon>Nocardioidaceae</taxon>
        <taxon>Nocardioides</taxon>
    </lineage>
</organism>
<dbReference type="GO" id="GO:0022857">
    <property type="term" value="F:transmembrane transporter activity"/>
    <property type="evidence" value="ECO:0007669"/>
    <property type="project" value="TreeGrafter"/>
</dbReference>
<dbReference type="PANTHER" id="PTHR30572:SF4">
    <property type="entry name" value="ABC TRANSPORTER PERMEASE YTRF"/>
    <property type="match status" value="1"/>
</dbReference>
<comment type="caution">
    <text evidence="9">The sequence shown here is derived from an EMBL/GenBank/DDBJ whole genome shotgun (WGS) entry which is preliminary data.</text>
</comment>
<evidence type="ECO:0000256" key="7">
    <source>
        <dbReference type="SAM" id="Phobius"/>
    </source>
</evidence>
<dbReference type="RefSeq" id="WP_179662071.1">
    <property type="nucleotide sequence ID" value="NZ_JACCBG010000001.1"/>
</dbReference>
<proteinExistence type="inferred from homology"/>
<feature type="transmembrane region" description="Helical" evidence="7">
    <location>
        <begin position="746"/>
        <end position="768"/>
    </location>
</feature>
<evidence type="ECO:0000256" key="5">
    <source>
        <dbReference type="ARBA" id="ARBA00023136"/>
    </source>
</evidence>
<keyword evidence="3 7" id="KW-0812">Transmembrane</keyword>